<sequence length="531" mass="61282">MKFIQGTDRTQLALFPTCLDDSLDSDNETRLIDLFVNSIELKSFGFEMDFVDNGRPAYHPGDLLRLFIYGYLNRIRSSRALERECKRNIELIWLMKGLVPDHNTISNFRRDNPSAIKKVFRATVQMARHFELIGGTLIAGDSTKLRAQNSKKNNFNAKKIERHLAYIEEKLSRYQSELAQEDGDSTQKETIATEIEKQSGRRAKYESLLEKLDSSDQEQISTSDPDSRQMVIRNNITEVAYNIQSTTDAKHNIPIDFKVTNNNDSKAMGNMVRRAKSILGTNSFTVLFDKGYHTGSEIRTAIELGAEAIVAIPAVSGSSMAPDPAYNVSEFRYDPKNRTYTCPQGNTLSTNGSWYNKERGGPSRKSASSVRVQHFKTKACQACPALASCTKNTRGRGRVIERTEHQDFIDANRRNVEQKEHLYKRRQAIIEHNYGTIKRQWNFHYIITKKGKDRASSDVGFMFVAYNLRRIFNLVDQEALKKYLKMLWLCFLAILDFLRVRKKLIQRCEIYRFHNYQFLQPHPNSRKWAYI</sequence>
<dbReference type="InterPro" id="IPR047629">
    <property type="entry name" value="IS1182_transpos"/>
</dbReference>
<dbReference type="PANTHER" id="PTHR33408:SF2">
    <property type="entry name" value="TRANSPOSASE DDE DOMAIN-CONTAINING PROTEIN"/>
    <property type="match status" value="1"/>
</dbReference>
<dbReference type="AlphaFoldDB" id="A0A1W2H1I8"/>
<name>A0A1W2H1I8_9BACT</name>
<feature type="region of interest" description="Disordered" evidence="1">
    <location>
        <begin position="178"/>
        <end position="198"/>
    </location>
</feature>
<accession>A0A1W2H1I8</accession>
<protein>
    <submittedName>
        <fullName evidence="4">Transposase</fullName>
    </submittedName>
</protein>
<dbReference type="STRING" id="758820.SAMN00777080_0903"/>
<dbReference type="NCBIfam" id="NF033551">
    <property type="entry name" value="transpos_IS1182"/>
    <property type="match status" value="1"/>
</dbReference>
<organism evidence="4 5">
    <name type="scientific">Aquiflexum balticum DSM 16537</name>
    <dbReference type="NCBI Taxonomy" id="758820"/>
    <lineage>
        <taxon>Bacteria</taxon>
        <taxon>Pseudomonadati</taxon>
        <taxon>Bacteroidota</taxon>
        <taxon>Cytophagia</taxon>
        <taxon>Cytophagales</taxon>
        <taxon>Cyclobacteriaceae</taxon>
        <taxon>Aquiflexum</taxon>
    </lineage>
</organism>
<dbReference type="InterPro" id="IPR008490">
    <property type="entry name" value="Transposase_InsH_N"/>
</dbReference>
<evidence type="ECO:0000313" key="5">
    <source>
        <dbReference type="Proteomes" id="UP000192333"/>
    </source>
</evidence>
<evidence type="ECO:0000259" key="3">
    <source>
        <dbReference type="Pfam" id="PF13751"/>
    </source>
</evidence>
<evidence type="ECO:0000313" key="4">
    <source>
        <dbReference type="EMBL" id="SMD42356.1"/>
    </source>
</evidence>
<keyword evidence="5" id="KW-1185">Reference proteome</keyword>
<dbReference type="EMBL" id="LT838813">
    <property type="protein sequence ID" value="SMD42356.1"/>
    <property type="molecule type" value="Genomic_DNA"/>
</dbReference>
<proteinExistence type="predicted"/>
<evidence type="ECO:0000259" key="2">
    <source>
        <dbReference type="Pfam" id="PF05598"/>
    </source>
</evidence>
<dbReference type="PANTHER" id="PTHR33408">
    <property type="entry name" value="TRANSPOSASE"/>
    <property type="match status" value="1"/>
</dbReference>
<dbReference type="InterPro" id="IPR025668">
    <property type="entry name" value="Tnp_DDE_dom"/>
</dbReference>
<feature type="domain" description="Transposase DDE" evidence="3">
    <location>
        <begin position="341"/>
        <end position="471"/>
    </location>
</feature>
<evidence type="ECO:0000256" key="1">
    <source>
        <dbReference type="SAM" id="MobiDB-lite"/>
    </source>
</evidence>
<dbReference type="Pfam" id="PF13751">
    <property type="entry name" value="DDE_Tnp_1_6"/>
    <property type="match status" value="1"/>
</dbReference>
<dbReference type="RefSeq" id="WP_084119168.1">
    <property type="nucleotide sequence ID" value="NZ_LT838813.1"/>
</dbReference>
<gene>
    <name evidence="4" type="ORF">SAMN00777080_0903</name>
</gene>
<dbReference type="Pfam" id="PF05598">
    <property type="entry name" value="DUF772"/>
    <property type="match status" value="1"/>
</dbReference>
<dbReference type="Proteomes" id="UP000192333">
    <property type="component" value="Chromosome I"/>
</dbReference>
<feature type="domain" description="Transposase InsH N-terminal" evidence="2">
    <location>
        <begin position="19"/>
        <end position="110"/>
    </location>
</feature>
<reference evidence="5" key="1">
    <citation type="submission" date="2017-04" db="EMBL/GenBank/DDBJ databases">
        <authorList>
            <person name="Varghese N."/>
            <person name="Submissions S."/>
        </authorList>
    </citation>
    <scope>NUCLEOTIDE SEQUENCE [LARGE SCALE GENOMIC DNA]</scope>
    <source>
        <strain evidence="5">DSM 16537</strain>
    </source>
</reference>